<evidence type="ECO:0000313" key="3">
    <source>
        <dbReference type="Proteomes" id="UP001310890"/>
    </source>
</evidence>
<feature type="region of interest" description="Disordered" evidence="1">
    <location>
        <begin position="273"/>
        <end position="292"/>
    </location>
</feature>
<name>A0AAN7THU9_9PEZI</name>
<feature type="compositionally biased region" description="Polar residues" evidence="1">
    <location>
        <begin position="149"/>
        <end position="163"/>
    </location>
</feature>
<dbReference type="GO" id="GO:0005794">
    <property type="term" value="C:Golgi apparatus"/>
    <property type="evidence" value="ECO:0007669"/>
    <property type="project" value="TreeGrafter"/>
</dbReference>
<protein>
    <recommendedName>
        <fullName evidence="4">DUF833-domain-containing protein</fullName>
    </recommendedName>
</protein>
<dbReference type="PANTHER" id="PTHR17985">
    <property type="entry name" value="SER/THR-RICH PROTEIN T10 IN DGCR REGION"/>
    <property type="match status" value="1"/>
</dbReference>
<comment type="caution">
    <text evidence="2">The sequence shown here is derived from an EMBL/GenBank/DDBJ whole genome shotgun (WGS) entry which is preliminary data.</text>
</comment>
<sequence length="345" mass="38193">MCISLIATSHPEYPFILLNNRDEFLNRPTARAHWWVSPNNHVLGGRDLQRKIRGTWLAITRDGRIANLTNFRDETTEPLSSKSRGALVNAYVTTPEQLSDDSDELFTRHLFNDFGIHDVGGFTLLFGRLRAPQTKANTTNTNTNTNTNKDTINSLPGLTLISNRTKTPTSTRRICTSLNEINGLSNTHYGDLTWPKVVHGEQLLKQAITASVSRKDDLESLLEALFDVLSVDTLPKPRSGDGWEGYTRQLRNSILIPAFGGEDIAKKSADEIASADGDGEGGTDEVGSVRLGDGAYGTQRQTVVVVDMQGRVTFVERTLFDGAAGPPEEGDRDRRFEFDIEGWET</sequence>
<dbReference type="GO" id="GO:0007030">
    <property type="term" value="P:Golgi organization"/>
    <property type="evidence" value="ECO:0007669"/>
    <property type="project" value="TreeGrafter"/>
</dbReference>
<organism evidence="2 3">
    <name type="scientific">Meristemomyces frigidus</name>
    <dbReference type="NCBI Taxonomy" id="1508187"/>
    <lineage>
        <taxon>Eukaryota</taxon>
        <taxon>Fungi</taxon>
        <taxon>Dikarya</taxon>
        <taxon>Ascomycota</taxon>
        <taxon>Pezizomycotina</taxon>
        <taxon>Dothideomycetes</taxon>
        <taxon>Dothideomycetidae</taxon>
        <taxon>Mycosphaerellales</taxon>
        <taxon>Teratosphaeriaceae</taxon>
        <taxon>Meristemomyces</taxon>
    </lineage>
</organism>
<dbReference type="Pfam" id="PF05742">
    <property type="entry name" value="TANGO2"/>
    <property type="match status" value="1"/>
</dbReference>
<dbReference type="Proteomes" id="UP001310890">
    <property type="component" value="Unassembled WGS sequence"/>
</dbReference>
<evidence type="ECO:0008006" key="4">
    <source>
        <dbReference type="Google" id="ProtNLM"/>
    </source>
</evidence>
<evidence type="ECO:0000256" key="1">
    <source>
        <dbReference type="SAM" id="MobiDB-lite"/>
    </source>
</evidence>
<reference evidence="2" key="1">
    <citation type="submission" date="2023-08" db="EMBL/GenBank/DDBJ databases">
        <title>Black Yeasts Isolated from many extreme environments.</title>
        <authorList>
            <person name="Coleine C."/>
            <person name="Stajich J.E."/>
            <person name="Selbmann L."/>
        </authorList>
    </citation>
    <scope>NUCLEOTIDE SEQUENCE</scope>
    <source>
        <strain evidence="2">CCFEE 5401</strain>
    </source>
</reference>
<dbReference type="PANTHER" id="PTHR17985:SF8">
    <property type="entry name" value="TRANSPORT AND GOLGI ORGANIZATION PROTEIN 2 HOMOLOG"/>
    <property type="match status" value="1"/>
</dbReference>
<proteinExistence type="predicted"/>
<dbReference type="AlphaFoldDB" id="A0AAN7THU9"/>
<evidence type="ECO:0000313" key="2">
    <source>
        <dbReference type="EMBL" id="KAK5117934.1"/>
    </source>
</evidence>
<gene>
    <name evidence="2" type="ORF">LTR62_003978</name>
</gene>
<dbReference type="EMBL" id="JAVRRL010000003">
    <property type="protein sequence ID" value="KAK5117934.1"/>
    <property type="molecule type" value="Genomic_DNA"/>
</dbReference>
<feature type="region of interest" description="Disordered" evidence="1">
    <location>
        <begin position="321"/>
        <end position="345"/>
    </location>
</feature>
<dbReference type="InterPro" id="IPR008551">
    <property type="entry name" value="TANGO2"/>
</dbReference>
<accession>A0AAN7THU9</accession>
<feature type="compositionally biased region" description="Low complexity" evidence="1">
    <location>
        <begin position="137"/>
        <end position="148"/>
    </location>
</feature>
<feature type="compositionally biased region" description="Basic and acidic residues" evidence="1">
    <location>
        <begin position="329"/>
        <end position="338"/>
    </location>
</feature>
<dbReference type="GO" id="GO:0009306">
    <property type="term" value="P:protein secretion"/>
    <property type="evidence" value="ECO:0007669"/>
    <property type="project" value="TreeGrafter"/>
</dbReference>
<feature type="region of interest" description="Disordered" evidence="1">
    <location>
        <begin position="135"/>
        <end position="163"/>
    </location>
</feature>